<dbReference type="EMBL" id="GL996500">
    <property type="protein sequence ID" value="EGW34229.1"/>
    <property type="molecule type" value="Genomic_DNA"/>
</dbReference>
<dbReference type="GO" id="GO:0000323">
    <property type="term" value="C:lytic vacuole"/>
    <property type="evidence" value="ECO:0007669"/>
    <property type="project" value="TreeGrafter"/>
</dbReference>
<accession>G3AHR5</accession>
<dbReference type="OMA" id="MNQEFEY"/>
<dbReference type="GO" id="GO:0035493">
    <property type="term" value="P:SNARE complex assembly"/>
    <property type="evidence" value="ECO:0007669"/>
    <property type="project" value="TreeGrafter"/>
</dbReference>
<dbReference type="PANTHER" id="PTHR15157:SF5">
    <property type="entry name" value="UV RADIATION RESISTANCE-ASSOCIATED GENE PROTEIN"/>
    <property type="match status" value="1"/>
</dbReference>
<name>G3AHR5_SPAPN</name>
<keyword evidence="1" id="KW-0175">Coiled coil</keyword>
<reference evidence="2 3" key="1">
    <citation type="journal article" date="2011" name="Proc. Natl. Acad. Sci. U.S.A.">
        <title>Comparative genomics of xylose-fermenting fungi for enhanced biofuel production.</title>
        <authorList>
            <person name="Wohlbach D.J."/>
            <person name="Kuo A."/>
            <person name="Sato T.K."/>
            <person name="Potts K.M."/>
            <person name="Salamov A.A."/>
            <person name="LaButti K.M."/>
            <person name="Sun H."/>
            <person name="Clum A."/>
            <person name="Pangilinan J.L."/>
            <person name="Lindquist E.A."/>
            <person name="Lucas S."/>
            <person name="Lapidus A."/>
            <person name="Jin M."/>
            <person name="Gunawan C."/>
            <person name="Balan V."/>
            <person name="Dale B.E."/>
            <person name="Jeffries T.W."/>
            <person name="Zinkel R."/>
            <person name="Barry K.W."/>
            <person name="Grigoriev I.V."/>
            <person name="Gasch A.P."/>
        </authorList>
    </citation>
    <scope>NUCLEOTIDE SEQUENCE [LARGE SCALE GENOMIC DNA]</scope>
    <source>
        <strain evidence="3">NRRL Y-27907 / 11-Y1</strain>
    </source>
</reference>
<gene>
    <name evidence="2" type="ORF">SPAPADRAFT_135115</name>
</gene>
<dbReference type="HOGENOM" id="CLU_034106_0_0_1"/>
<evidence type="ECO:0000313" key="2">
    <source>
        <dbReference type="EMBL" id="EGW34229.1"/>
    </source>
</evidence>
<dbReference type="InParanoid" id="G3AHR5"/>
<dbReference type="GeneID" id="18869870"/>
<keyword evidence="3" id="KW-1185">Reference proteome</keyword>
<dbReference type="RefSeq" id="XP_007373813.1">
    <property type="nucleotide sequence ID" value="XM_007373751.1"/>
</dbReference>
<dbReference type="eggNOG" id="ENOG502RS0Z">
    <property type="taxonomic scope" value="Eukaryota"/>
</dbReference>
<evidence type="ECO:0000313" key="3">
    <source>
        <dbReference type="Proteomes" id="UP000000709"/>
    </source>
</evidence>
<sequence length="574" mass="65513">MTTYPEVRLKHIKSIGFHNLYLSYENSSKQPAATSTQFNGSAVRLSPHRRRNRAGTITSIPEIDTYENNESELVDVSNRRILDCFISIHTVNKNAVVYISEIQNSTINPCFQGITVPDLPNCSKIIIKLWCRPQFPVGDSNTSTPWHLLAVYKVKLGENLIKVGDITDEEIFKPNSIVFEINRSWYTLYNLLKGKGNESAATTVSTTTPVLPHSSHMEALKSYSFDSIRSINNLVRSLVELEHSKHKLIRQINEKVSVLQDSNNVNNVSVLLGKLRIQCQSLSTAIAKQKSVNDSILSEIISTKKRIQDLEEVITYRFASLRETTLNQIELFESEIEPIRVSLEINTYPDILTRLQILAKHIQEIIPIDNISGIQFSIMGFQFPSDIKELLNICYYNTCGLKNSYYQPQFENQTQWHEFKISQINTALSYIVLIINILASITNTQLKYEMVILNNHNVIIDGISQRYPLSKAYSGVKSPYIFPLYYNTNNIEKLTKTSNSINTGNMKYILMNQEFEYAIKLLNKNLVGLITSITKLYNEICPSQTSLGHDIPLDCLDNFLWNLKYLLLFMTAPL</sequence>
<proteinExistence type="predicted"/>
<dbReference type="Proteomes" id="UP000000709">
    <property type="component" value="Unassembled WGS sequence"/>
</dbReference>
<evidence type="ECO:0000256" key="1">
    <source>
        <dbReference type="ARBA" id="ARBA00023054"/>
    </source>
</evidence>
<dbReference type="OrthoDB" id="72772at2759"/>
<dbReference type="GO" id="GO:0005768">
    <property type="term" value="C:endosome"/>
    <property type="evidence" value="ECO:0007669"/>
    <property type="project" value="TreeGrafter"/>
</dbReference>
<dbReference type="STRING" id="619300.G3AHR5"/>
<dbReference type="KEGG" id="spaa:SPAPADRAFT_135115"/>
<dbReference type="PANTHER" id="PTHR15157">
    <property type="entry name" value="UV RADIATION RESISTANCE-ASSOCIATED GENE PROTEIN"/>
    <property type="match status" value="1"/>
</dbReference>
<dbReference type="AlphaFoldDB" id="G3AHR5"/>
<organism evidence="3">
    <name type="scientific">Spathaspora passalidarum (strain NRRL Y-27907 / 11-Y1)</name>
    <dbReference type="NCBI Taxonomy" id="619300"/>
    <lineage>
        <taxon>Eukaryota</taxon>
        <taxon>Fungi</taxon>
        <taxon>Dikarya</taxon>
        <taxon>Ascomycota</taxon>
        <taxon>Saccharomycotina</taxon>
        <taxon>Pichiomycetes</taxon>
        <taxon>Debaryomycetaceae</taxon>
        <taxon>Spathaspora</taxon>
    </lineage>
</organism>
<dbReference type="GO" id="GO:0000149">
    <property type="term" value="F:SNARE binding"/>
    <property type="evidence" value="ECO:0007669"/>
    <property type="project" value="TreeGrafter"/>
</dbReference>
<protein>
    <submittedName>
        <fullName evidence="2">Uncharacterized protein</fullName>
    </submittedName>
</protein>